<gene>
    <name evidence="2" type="ORF">CQA53_09250</name>
</gene>
<comment type="caution">
    <text evidence="2">The sequence shown here is derived from an EMBL/GenBank/DDBJ whole genome shotgun (WGS) entry which is preliminary data.</text>
</comment>
<dbReference type="OrthoDB" id="5330174at2"/>
<proteinExistence type="predicted"/>
<keyword evidence="1" id="KW-0732">Signal</keyword>
<dbReference type="Proteomes" id="UP000256379">
    <property type="component" value="Unassembled WGS sequence"/>
</dbReference>
<evidence type="ECO:0000313" key="3">
    <source>
        <dbReference type="Proteomes" id="UP000256379"/>
    </source>
</evidence>
<feature type="signal peptide" evidence="1">
    <location>
        <begin position="1"/>
        <end position="21"/>
    </location>
</feature>
<evidence type="ECO:0000313" key="2">
    <source>
        <dbReference type="EMBL" id="RDU62471.1"/>
    </source>
</evidence>
<keyword evidence="3" id="KW-1185">Reference proteome</keyword>
<organism evidence="2 3">
    <name type="scientific">Helicobacter didelphidarum</name>
    <dbReference type="NCBI Taxonomy" id="2040648"/>
    <lineage>
        <taxon>Bacteria</taxon>
        <taxon>Pseudomonadati</taxon>
        <taxon>Campylobacterota</taxon>
        <taxon>Epsilonproteobacteria</taxon>
        <taxon>Campylobacterales</taxon>
        <taxon>Helicobacteraceae</taxon>
        <taxon>Helicobacter</taxon>
    </lineage>
</organism>
<reference evidence="2 3" key="1">
    <citation type="submission" date="2018-04" db="EMBL/GenBank/DDBJ databases">
        <title>Novel Campyloabacter and Helicobacter Species and Strains.</title>
        <authorList>
            <person name="Mannion A.J."/>
            <person name="Shen Z."/>
            <person name="Fox J.G."/>
        </authorList>
    </citation>
    <scope>NUCLEOTIDE SEQUENCE [LARGE SCALE GENOMIC DNA]</scope>
    <source>
        <strain evidence="2 3">MIT 17-337</strain>
    </source>
</reference>
<protein>
    <submittedName>
        <fullName evidence="2">Uncharacterized protein</fullName>
    </submittedName>
</protein>
<sequence length="94" mass="10407">MKRLCSIFVLALTLGINSLSANVQVAQVQTSHKQFQQADADFLFNGVDTSKVAVLDNQEMEETKGEFWGSLVVAFLTPVFGALGDWVADWIRGW</sequence>
<dbReference type="RefSeq" id="WP_115543719.1">
    <property type="nucleotide sequence ID" value="NZ_NXLQ01000031.1"/>
</dbReference>
<dbReference type="EMBL" id="NXLQ01000031">
    <property type="protein sequence ID" value="RDU62471.1"/>
    <property type="molecule type" value="Genomic_DNA"/>
</dbReference>
<evidence type="ECO:0000256" key="1">
    <source>
        <dbReference type="SAM" id="SignalP"/>
    </source>
</evidence>
<dbReference type="AlphaFoldDB" id="A0A3D8ID50"/>
<feature type="chain" id="PRO_5017758571" evidence="1">
    <location>
        <begin position="22"/>
        <end position="94"/>
    </location>
</feature>
<accession>A0A3D8ID50</accession>
<name>A0A3D8ID50_9HELI</name>